<dbReference type="InterPro" id="IPR050807">
    <property type="entry name" value="TransReg_Diox_bact_type"/>
</dbReference>
<dbReference type="PANTHER" id="PTHR46797:SF23">
    <property type="entry name" value="HTH-TYPE TRANSCRIPTIONAL REGULATOR SUTR"/>
    <property type="match status" value="1"/>
</dbReference>
<organism evidence="6 7">
    <name type="scientific">Ascidiaceihabitans donghaensis</name>
    <dbReference type="NCBI Taxonomy" id="1510460"/>
    <lineage>
        <taxon>Bacteria</taxon>
        <taxon>Pseudomonadati</taxon>
        <taxon>Pseudomonadota</taxon>
        <taxon>Alphaproteobacteria</taxon>
        <taxon>Rhodobacterales</taxon>
        <taxon>Paracoccaceae</taxon>
        <taxon>Ascidiaceihabitans</taxon>
    </lineage>
</organism>
<dbReference type="OrthoDB" id="7790108at2"/>
<evidence type="ECO:0000256" key="2">
    <source>
        <dbReference type="ARBA" id="ARBA00023125"/>
    </source>
</evidence>
<feature type="domain" description="HTH cro/C1-type" evidence="5">
    <location>
        <begin position="11"/>
        <end position="65"/>
    </location>
</feature>
<dbReference type="InterPro" id="IPR018653">
    <property type="entry name" value="ScfR_C"/>
</dbReference>
<name>A0A2R8BFS9_9RHOB</name>
<evidence type="ECO:0000256" key="3">
    <source>
        <dbReference type="ARBA" id="ARBA00023163"/>
    </source>
</evidence>
<sequence length="451" mass="48556">MAREGLTGSRIRERRTMSGMRQADLAREIGISASYLNLIEHNRRRIGGKLLVNIASALGVEPAALSEGAEAALIATLREAAVGNAISEAELERADEFAGRFPGWAEILAGAHRRVNALERTIETLTDRLAHDPQLAASLHEVLSTAAAIRSTASILAESKDISDEWRDRFHTNIDQDSRRLSDSSKALVGYLDATDGQDGSDLASSPQEEVDAFLIEHGYHFAFLESGAQTPEALIEDATQLTSMAGKHIALGILKQMQRDARLVDLGALQQAWSDVGPDPLQLAHHFNAPASVILRRLATLPDLASGFVACDRAGSLLVRKPIDHFALPRFGAACPLWPMFQAIATPGVFVSHTVQQVGRNNAEFSCYAVAEQTQPAGYNTPPLVQGMMLILPATLNREDRSKQGSGSHEGKGGHQDGTQTPLHVGSTCRVCARSACPGRREPSILSEGF</sequence>
<evidence type="ECO:0000259" key="5">
    <source>
        <dbReference type="PROSITE" id="PS50943"/>
    </source>
</evidence>
<dbReference type="GO" id="GO:0003700">
    <property type="term" value="F:DNA-binding transcription factor activity"/>
    <property type="evidence" value="ECO:0007669"/>
    <property type="project" value="TreeGrafter"/>
</dbReference>
<feature type="region of interest" description="Disordered" evidence="4">
    <location>
        <begin position="401"/>
        <end position="423"/>
    </location>
</feature>
<dbReference type="Pfam" id="PF01381">
    <property type="entry name" value="HTH_3"/>
    <property type="match status" value="1"/>
</dbReference>
<reference evidence="6 7" key="1">
    <citation type="submission" date="2018-03" db="EMBL/GenBank/DDBJ databases">
        <authorList>
            <person name="Keele B.F."/>
        </authorList>
    </citation>
    <scope>NUCLEOTIDE SEQUENCE [LARGE SCALE GENOMIC DNA]</scope>
    <source>
        <strain evidence="6 7">CECT 8599</strain>
    </source>
</reference>
<dbReference type="AlphaFoldDB" id="A0A2R8BFS9"/>
<evidence type="ECO:0000313" key="7">
    <source>
        <dbReference type="Proteomes" id="UP000244880"/>
    </source>
</evidence>
<dbReference type="GO" id="GO:0005829">
    <property type="term" value="C:cytosol"/>
    <property type="evidence" value="ECO:0007669"/>
    <property type="project" value="TreeGrafter"/>
</dbReference>
<dbReference type="InterPro" id="IPR010982">
    <property type="entry name" value="Lambda_DNA-bd_dom_sf"/>
</dbReference>
<dbReference type="Pfam" id="PF09856">
    <property type="entry name" value="ScfRs"/>
    <property type="match status" value="1"/>
</dbReference>
<dbReference type="SUPFAM" id="SSF47413">
    <property type="entry name" value="lambda repressor-like DNA-binding domains"/>
    <property type="match status" value="1"/>
</dbReference>
<dbReference type="InterPro" id="IPR001387">
    <property type="entry name" value="Cro/C1-type_HTH"/>
</dbReference>
<evidence type="ECO:0000256" key="1">
    <source>
        <dbReference type="ARBA" id="ARBA00023015"/>
    </source>
</evidence>
<dbReference type="EMBL" id="OMOR01000001">
    <property type="protein sequence ID" value="SPH21969.1"/>
    <property type="molecule type" value="Genomic_DNA"/>
</dbReference>
<keyword evidence="7" id="KW-1185">Reference proteome</keyword>
<evidence type="ECO:0000256" key="4">
    <source>
        <dbReference type="SAM" id="MobiDB-lite"/>
    </source>
</evidence>
<dbReference type="Proteomes" id="UP000244880">
    <property type="component" value="Unassembled WGS sequence"/>
</dbReference>
<dbReference type="Gene3D" id="1.10.260.40">
    <property type="entry name" value="lambda repressor-like DNA-binding domains"/>
    <property type="match status" value="1"/>
</dbReference>
<gene>
    <name evidence="6" type="primary">ramB</name>
    <name evidence="6" type="ORF">ASD8599_02716</name>
</gene>
<proteinExistence type="predicted"/>
<feature type="compositionally biased region" description="Basic and acidic residues" evidence="4">
    <location>
        <begin position="401"/>
        <end position="416"/>
    </location>
</feature>
<keyword evidence="1" id="KW-0805">Transcription regulation</keyword>
<dbReference type="RefSeq" id="WP_108828979.1">
    <property type="nucleotide sequence ID" value="NZ_OMOR01000001.1"/>
</dbReference>
<keyword evidence="3" id="KW-0804">Transcription</keyword>
<keyword evidence="2" id="KW-0238">DNA-binding</keyword>
<dbReference type="GO" id="GO:0003677">
    <property type="term" value="F:DNA binding"/>
    <property type="evidence" value="ECO:0007669"/>
    <property type="project" value="UniProtKB-KW"/>
</dbReference>
<dbReference type="PANTHER" id="PTHR46797">
    <property type="entry name" value="HTH-TYPE TRANSCRIPTIONAL REGULATOR"/>
    <property type="match status" value="1"/>
</dbReference>
<dbReference type="CDD" id="cd00093">
    <property type="entry name" value="HTH_XRE"/>
    <property type="match status" value="1"/>
</dbReference>
<dbReference type="PROSITE" id="PS50943">
    <property type="entry name" value="HTH_CROC1"/>
    <property type="match status" value="1"/>
</dbReference>
<dbReference type="SMART" id="SM00530">
    <property type="entry name" value="HTH_XRE"/>
    <property type="match status" value="1"/>
</dbReference>
<protein>
    <submittedName>
        <fullName evidence="6">HTH-type transcriptional regulator RamB</fullName>
    </submittedName>
</protein>
<evidence type="ECO:0000313" key="6">
    <source>
        <dbReference type="EMBL" id="SPH21969.1"/>
    </source>
</evidence>
<accession>A0A2R8BFS9</accession>